<evidence type="ECO:0000256" key="10">
    <source>
        <dbReference type="SAM" id="MobiDB-lite"/>
    </source>
</evidence>
<dbReference type="Pfam" id="PF11934">
    <property type="entry name" value="DUF3452"/>
    <property type="match status" value="1"/>
</dbReference>
<evidence type="ECO:0000256" key="4">
    <source>
        <dbReference type="ARBA" id="ARBA00023015"/>
    </source>
</evidence>
<proteinExistence type="inferred from homology"/>
<evidence type="ECO:0000256" key="8">
    <source>
        <dbReference type="ARBA" id="ARBA00025018"/>
    </source>
</evidence>
<reference evidence="13" key="2">
    <citation type="submission" date="2021-02" db="EMBL/GenBank/DDBJ databases">
        <authorList>
            <person name="Kimball J.A."/>
            <person name="Haas M.W."/>
            <person name="Macchietto M."/>
            <person name="Kono T."/>
            <person name="Duquette J."/>
            <person name="Shao M."/>
        </authorList>
    </citation>
    <scope>NUCLEOTIDE SEQUENCE</scope>
    <source>
        <tissue evidence="13">Fresh leaf tissue</tissue>
    </source>
</reference>
<organism evidence="13 14">
    <name type="scientific">Zizania palustris</name>
    <name type="common">Northern wild rice</name>
    <dbReference type="NCBI Taxonomy" id="103762"/>
    <lineage>
        <taxon>Eukaryota</taxon>
        <taxon>Viridiplantae</taxon>
        <taxon>Streptophyta</taxon>
        <taxon>Embryophyta</taxon>
        <taxon>Tracheophyta</taxon>
        <taxon>Spermatophyta</taxon>
        <taxon>Magnoliopsida</taxon>
        <taxon>Liliopsida</taxon>
        <taxon>Poales</taxon>
        <taxon>Poaceae</taxon>
        <taxon>BOP clade</taxon>
        <taxon>Oryzoideae</taxon>
        <taxon>Oryzeae</taxon>
        <taxon>Zizaniinae</taxon>
        <taxon>Zizania</taxon>
    </lineage>
</organism>
<feature type="region of interest" description="Disordered" evidence="10">
    <location>
        <begin position="295"/>
        <end position="326"/>
    </location>
</feature>
<comment type="subcellular location">
    <subcellularLocation>
        <location evidence="1">Nucleus</location>
    </subcellularLocation>
</comment>
<dbReference type="GO" id="GO:0000977">
    <property type="term" value="F:RNA polymerase II transcription regulatory region sequence-specific DNA binding"/>
    <property type="evidence" value="ECO:0007669"/>
    <property type="project" value="TreeGrafter"/>
</dbReference>
<evidence type="ECO:0000256" key="7">
    <source>
        <dbReference type="ARBA" id="ARBA00023306"/>
    </source>
</evidence>
<dbReference type="PANTHER" id="PTHR13742:SF17">
    <property type="entry name" value="RE32990P-RELATED"/>
    <property type="match status" value="1"/>
</dbReference>
<evidence type="ECO:0000256" key="6">
    <source>
        <dbReference type="ARBA" id="ARBA00023242"/>
    </source>
</evidence>
<dbReference type="GO" id="GO:0032875">
    <property type="term" value="P:regulation of DNA endoreduplication"/>
    <property type="evidence" value="ECO:0007669"/>
    <property type="project" value="UniProtKB-ARBA"/>
</dbReference>
<dbReference type="InterPro" id="IPR024599">
    <property type="entry name" value="RB_N"/>
</dbReference>
<dbReference type="Pfam" id="PF01857">
    <property type="entry name" value="RB_B"/>
    <property type="match status" value="1"/>
</dbReference>
<dbReference type="SMART" id="SM01368">
    <property type="entry name" value="RB_A"/>
    <property type="match status" value="1"/>
</dbReference>
<evidence type="ECO:0000256" key="9">
    <source>
        <dbReference type="ARBA" id="ARBA00074150"/>
    </source>
</evidence>
<name>A0A8J5VHZ6_ZIZPA</name>
<dbReference type="GO" id="GO:0005634">
    <property type="term" value="C:nucleus"/>
    <property type="evidence" value="ECO:0007669"/>
    <property type="project" value="UniProtKB-SubCell"/>
</dbReference>
<evidence type="ECO:0000313" key="14">
    <source>
        <dbReference type="Proteomes" id="UP000729402"/>
    </source>
</evidence>
<dbReference type="AlphaFoldDB" id="A0A8J5VHZ6"/>
<keyword evidence="14" id="KW-1185">Reference proteome</keyword>
<dbReference type="GO" id="GO:0000785">
    <property type="term" value="C:chromatin"/>
    <property type="evidence" value="ECO:0007669"/>
    <property type="project" value="TreeGrafter"/>
</dbReference>
<dbReference type="GO" id="GO:2000134">
    <property type="term" value="P:negative regulation of G1/S transition of mitotic cell cycle"/>
    <property type="evidence" value="ECO:0007669"/>
    <property type="project" value="TreeGrafter"/>
</dbReference>
<feature type="region of interest" description="Disordered" evidence="10">
    <location>
        <begin position="953"/>
        <end position="975"/>
    </location>
</feature>
<evidence type="ECO:0000256" key="11">
    <source>
        <dbReference type="SAM" id="Phobius"/>
    </source>
</evidence>
<sequence length="1257" mass="140367">MDRKNQTPQGQIAQVVVDFLEVAISCVVFLKGFYPPRAFERRRYMNVVVQKAVHPQLAGYIHSATSGLLPFIQKGLIERVLVIFYDKEHVPIEKFVFKLAVNQSYGSKIEEATLEFALRAFLIKLTVAEPLTRPLPSDSSWEITAYFRSLPPDDEKGAQLWIPTDTKMWMQPPQIIPIKSMICDPVKMQLYLEQPSPKETKDPRTKWCKRQLSTLVTIWIPFQKQIKPDIFMLVRTAWLNFTTEIALLPAGGGRRQRQRNPSGRAPRLLPPPLAGGFSVWAVGLVVFRTPEGMEGAAPPASSAGSDAGSGPAASRRADAGGGQSSMEERFADLCKSKLGLDESMTRQAMQLFKETESILLSSMSSFASGSPEEIERFWSAFVLYCVSRLGKGGRGKEDGGITLCQILRAFKLNIVDFFKEMPQFCIKVGYVLAGLYGSDWEKKLELKELQANVVHLSLLSRYYKRAYQELFLLNDAKPEENSLQPNAQQASDYYRFGWLLFLVLRIQTFSRFKDLVTSTNGLVSVLAILIVHIPVRLRNFNIKDSSNFAKKSDKGVNLIASLCEKYHTSEDELSKALEKTNTLIIDILRKNPCPAASECQQDSLSFIDPEGVTFFKNLLDEDSLKSSLLILEKEYDNAINTKGELDERMFANDDSLLGSGSLSGGAINLPGTKRKYDVMASPVKSITNPNPMSPPRFCASPTGNGYYNSKMAPITPVSTAMTTAKWLRSTISPLPSRPSGELLRFFLACDKDVTDDITRRAGIILGAIFTNSSFGERICASVRNTNRNDAIWTEQRKMEALKLYYRVLESMCRAESQILSGNNLTSLLSNERFHRCMIACSAELVLATHKTVTMMFPAVLEKTGITSFDLSKVIESFVRHEDTLPRELKRHLNSLEERLLESMAWEKGSSMYNSLIVARPVLSAEINRLGLLAEPMPSLDAIATHHNISLGGLPPLPFQKQERSPDNDEIRSPKRACTERRNVLVDSNSFRSPVKDTLKSKLLPPLQSAFASPTRPNPAAGGELCAETGIGVFLSKITKLAAIRIKGLCERLQLSQQILERVYSLVQQIISQQTALFFNRHIDQIILCSIYGVAKISQLALTFKEIIFGYRKQSQCKPQVFRSVYVHWASRSRNGKTGEEHVDIITFYNEVFIPTVKPLLVELGSDASPSKNEGKCAADAGPFPESPRLARFPNLPDMSPKKVSAAHNVYVSPLRSSKMDTLLSPSSKSYYACVGESTHAFQSPSKDLKVINNRLNR</sequence>
<feature type="compositionally biased region" description="Basic and acidic residues" evidence="10">
    <location>
        <begin position="960"/>
        <end position="975"/>
    </location>
</feature>
<comment type="caution">
    <text evidence="13">The sequence shown here is derived from an EMBL/GenBank/DDBJ whole genome shotgun (WGS) entry which is preliminary data.</text>
</comment>
<dbReference type="GO" id="GO:0030154">
    <property type="term" value="P:cell differentiation"/>
    <property type="evidence" value="ECO:0007669"/>
    <property type="project" value="TreeGrafter"/>
</dbReference>
<dbReference type="Pfam" id="PF02301">
    <property type="entry name" value="HORMA"/>
    <property type="match status" value="1"/>
</dbReference>
<evidence type="ECO:0000313" key="13">
    <source>
        <dbReference type="EMBL" id="KAG8048108.1"/>
    </source>
</evidence>
<protein>
    <recommendedName>
        <fullName evidence="9">Retinoblastoma-related protein 1</fullName>
    </recommendedName>
</protein>
<evidence type="ECO:0000256" key="3">
    <source>
        <dbReference type="ARBA" id="ARBA00022491"/>
    </source>
</evidence>
<dbReference type="GO" id="GO:0005667">
    <property type="term" value="C:transcription regulator complex"/>
    <property type="evidence" value="ECO:0007669"/>
    <property type="project" value="TreeGrafter"/>
</dbReference>
<keyword evidence="7" id="KW-0131">Cell cycle</keyword>
<evidence type="ECO:0000256" key="2">
    <source>
        <dbReference type="ARBA" id="ARBA00009475"/>
    </source>
</evidence>
<dbReference type="InterPro" id="IPR028309">
    <property type="entry name" value="RB_fam"/>
</dbReference>
<dbReference type="InterPro" id="IPR002720">
    <property type="entry name" value="RB_A"/>
</dbReference>
<comment type="similarity">
    <text evidence="2">Belongs to the retinoblastoma protein (RB) family.</text>
</comment>
<reference evidence="13" key="1">
    <citation type="journal article" date="2021" name="bioRxiv">
        <title>Whole Genome Assembly and Annotation of Northern Wild Rice, Zizania palustris L., Supports a Whole Genome Duplication in the Zizania Genus.</title>
        <authorList>
            <person name="Haas M."/>
            <person name="Kono T."/>
            <person name="Macchietto M."/>
            <person name="Millas R."/>
            <person name="McGilp L."/>
            <person name="Shao M."/>
            <person name="Duquette J."/>
            <person name="Hirsch C.N."/>
            <person name="Kimball J."/>
        </authorList>
    </citation>
    <scope>NUCLEOTIDE SEQUENCE</scope>
    <source>
        <tissue evidence="13">Fresh leaf tissue</tissue>
    </source>
</reference>
<gene>
    <name evidence="13" type="ORF">GUJ93_ZPchr0008g13043</name>
</gene>
<keyword evidence="11" id="KW-0472">Membrane</keyword>
<keyword evidence="11" id="KW-1133">Transmembrane helix</keyword>
<keyword evidence="11" id="KW-0812">Transmembrane</keyword>
<evidence type="ECO:0000256" key="1">
    <source>
        <dbReference type="ARBA" id="ARBA00004123"/>
    </source>
</evidence>
<dbReference type="Proteomes" id="UP000729402">
    <property type="component" value="Unassembled WGS sequence"/>
</dbReference>
<keyword evidence="3" id="KW-0678">Repressor</keyword>
<keyword evidence="5" id="KW-0804">Transcription</keyword>
<dbReference type="GO" id="GO:0006357">
    <property type="term" value="P:regulation of transcription by RNA polymerase II"/>
    <property type="evidence" value="ECO:0007669"/>
    <property type="project" value="InterPro"/>
</dbReference>
<dbReference type="OrthoDB" id="844594at2759"/>
<comment type="function">
    <text evidence="8">Regulator of biological processes that recruits a histone deacetylase to control gene transcription. May play a role in the entry into mitosis, negatively regulating the cell proliferation. Formation of stable complexes with geminiviridae replication-associated proteins may create a cellular environment which favors viral DNA replication.</text>
</comment>
<evidence type="ECO:0000256" key="5">
    <source>
        <dbReference type="ARBA" id="ARBA00023163"/>
    </source>
</evidence>
<dbReference type="Pfam" id="PF01858">
    <property type="entry name" value="RB_A"/>
    <property type="match status" value="1"/>
</dbReference>
<dbReference type="SMART" id="SM01367">
    <property type="entry name" value="DUF3452"/>
    <property type="match status" value="1"/>
</dbReference>
<feature type="transmembrane region" description="Helical" evidence="11">
    <location>
        <begin position="12"/>
        <end position="34"/>
    </location>
</feature>
<feature type="domain" description="HORMA" evidence="12">
    <location>
        <begin position="10"/>
        <end position="192"/>
    </location>
</feature>
<dbReference type="InterPro" id="IPR002719">
    <property type="entry name" value="RB_B"/>
</dbReference>
<dbReference type="FunFam" id="1.10.472.10:FF:000067">
    <property type="entry name" value="Retinoblastoma-related protein 1"/>
    <property type="match status" value="1"/>
</dbReference>
<dbReference type="InterPro" id="IPR003511">
    <property type="entry name" value="HORMA_dom"/>
</dbReference>
<feature type="compositionally biased region" description="Low complexity" evidence="10">
    <location>
        <begin position="295"/>
        <end position="314"/>
    </location>
</feature>
<dbReference type="FunFam" id="1.10.472.10:FF:000030">
    <property type="entry name" value="Retinoblastoma-related protein 1"/>
    <property type="match status" value="1"/>
</dbReference>
<accession>A0A8J5VHZ6</accession>
<dbReference type="PROSITE" id="PS50815">
    <property type="entry name" value="HORMA"/>
    <property type="match status" value="1"/>
</dbReference>
<evidence type="ECO:0000259" key="12">
    <source>
        <dbReference type="PROSITE" id="PS50815"/>
    </source>
</evidence>
<keyword evidence="4" id="KW-0805">Transcription regulation</keyword>
<dbReference type="EMBL" id="JAAALK010000290">
    <property type="protein sequence ID" value="KAG8048108.1"/>
    <property type="molecule type" value="Genomic_DNA"/>
</dbReference>
<dbReference type="FunFam" id="1.10.472.140:FF:000003">
    <property type="entry name" value="Retinoblastoma-related protein 1"/>
    <property type="match status" value="1"/>
</dbReference>
<keyword evidence="6" id="KW-0539">Nucleus</keyword>
<dbReference type="PANTHER" id="PTHR13742">
    <property type="entry name" value="RETINOBLASTOMA-ASSOCIATED PROTEIN RB -RELATED"/>
    <property type="match status" value="1"/>
</dbReference>